<accession>A0A413VYA0</accession>
<dbReference type="RefSeq" id="WP_122200731.1">
    <property type="nucleotide sequence ID" value="NZ_CABJFV010000001.1"/>
</dbReference>
<sequence>MANYVVAEYRGIIRAIFKVDEKGWQRVEDEENTEYFKGKSKARYYFEGKEVFDEEVCKLYLHKRLPIKLQGQANPIWYLY</sequence>
<comment type="caution">
    <text evidence="1">The sequence shown here is derived from an EMBL/GenBank/DDBJ whole genome shotgun (WGS) entry which is preliminary data.</text>
</comment>
<dbReference type="EMBL" id="QSGO01000001">
    <property type="protein sequence ID" value="RHB38528.1"/>
    <property type="molecule type" value="Genomic_DNA"/>
</dbReference>
<dbReference type="Proteomes" id="UP000284379">
    <property type="component" value="Unassembled WGS sequence"/>
</dbReference>
<reference evidence="1 2" key="1">
    <citation type="submission" date="2018-08" db="EMBL/GenBank/DDBJ databases">
        <title>A genome reference for cultivated species of the human gut microbiota.</title>
        <authorList>
            <person name="Zou Y."/>
            <person name="Xue W."/>
            <person name="Luo G."/>
        </authorList>
    </citation>
    <scope>NUCLEOTIDE SEQUENCE [LARGE SCALE GENOMIC DNA]</scope>
    <source>
        <strain evidence="1 2">AM40-30BH</strain>
    </source>
</reference>
<name>A0A413VYA0_9BACE</name>
<protein>
    <submittedName>
        <fullName evidence="1">Uncharacterized protein</fullName>
    </submittedName>
</protein>
<evidence type="ECO:0000313" key="1">
    <source>
        <dbReference type="EMBL" id="RHB38528.1"/>
    </source>
</evidence>
<organism evidence="1 2">
    <name type="scientific">Bacteroides nordii</name>
    <dbReference type="NCBI Taxonomy" id="291645"/>
    <lineage>
        <taxon>Bacteria</taxon>
        <taxon>Pseudomonadati</taxon>
        <taxon>Bacteroidota</taxon>
        <taxon>Bacteroidia</taxon>
        <taxon>Bacteroidales</taxon>
        <taxon>Bacteroidaceae</taxon>
        <taxon>Bacteroides</taxon>
    </lineage>
</organism>
<gene>
    <name evidence="1" type="ORF">DW888_01580</name>
</gene>
<proteinExistence type="predicted"/>
<dbReference type="AlphaFoldDB" id="A0A413VYA0"/>
<evidence type="ECO:0000313" key="2">
    <source>
        <dbReference type="Proteomes" id="UP000284379"/>
    </source>
</evidence>